<dbReference type="InterPro" id="IPR036282">
    <property type="entry name" value="Glutathione-S-Trfase_C_sf"/>
</dbReference>
<keyword evidence="2" id="KW-1185">Reference proteome</keyword>
<dbReference type="Proteomes" id="UP001548189">
    <property type="component" value="Unassembled WGS sequence"/>
</dbReference>
<dbReference type="InterPro" id="IPR036249">
    <property type="entry name" value="Thioredoxin-like_sf"/>
</dbReference>
<dbReference type="SUPFAM" id="SSF52833">
    <property type="entry name" value="Thioredoxin-like"/>
    <property type="match status" value="1"/>
</dbReference>
<gene>
    <name evidence="1" type="ORF">ABVT43_11860</name>
</gene>
<accession>A0ABV2BV45</accession>
<dbReference type="Gene3D" id="1.20.1050.10">
    <property type="match status" value="1"/>
</dbReference>
<comment type="caution">
    <text evidence="1">The sequence shown here is derived from an EMBL/GenBank/DDBJ whole genome shotgun (WGS) entry which is preliminary data.</text>
</comment>
<evidence type="ECO:0000313" key="2">
    <source>
        <dbReference type="Proteomes" id="UP001548189"/>
    </source>
</evidence>
<sequence length="199" mass="22165">MELIVGTDSTWSLRALICGQLAGMVFDIRVIDLTACDYQEQLLAISPSGLVPALKSGDLSIHDSLAITEYFNECSNGLLYPSCEHERALARSLCAELHAGFMQLRANCPFTLENVKPLGNMQDYIYREVLRVESIFENAQLPFMFGSAGAVDAFYAILAFRLNTYGIVLNDRAGEYQKSLLDWPILQSAIELAKSWKNN</sequence>
<dbReference type="Pfam" id="PF13409">
    <property type="entry name" value="GST_N_2"/>
    <property type="match status" value="1"/>
</dbReference>
<dbReference type="Gene3D" id="3.40.30.10">
    <property type="entry name" value="Glutaredoxin"/>
    <property type="match status" value="1"/>
</dbReference>
<dbReference type="EMBL" id="JBEVCJ010000013">
    <property type="protein sequence ID" value="MET1255824.1"/>
    <property type="molecule type" value="Genomic_DNA"/>
</dbReference>
<dbReference type="PANTHER" id="PTHR42673:SF4">
    <property type="entry name" value="MALEYLACETOACETATE ISOMERASE"/>
    <property type="match status" value="1"/>
</dbReference>
<protein>
    <submittedName>
        <fullName evidence="1">Glutathione S-transferase N-terminal domain-containing protein</fullName>
    </submittedName>
</protein>
<dbReference type="InterPro" id="IPR004045">
    <property type="entry name" value="Glutathione_S-Trfase_N"/>
</dbReference>
<proteinExistence type="predicted"/>
<name>A0ABV2BV45_9GAMM</name>
<organism evidence="1 2">
    <name type="scientific">Aliikangiella maris</name>
    <dbReference type="NCBI Taxonomy" id="3162458"/>
    <lineage>
        <taxon>Bacteria</taxon>
        <taxon>Pseudomonadati</taxon>
        <taxon>Pseudomonadota</taxon>
        <taxon>Gammaproteobacteria</taxon>
        <taxon>Oceanospirillales</taxon>
        <taxon>Pleioneaceae</taxon>
        <taxon>Aliikangiella</taxon>
    </lineage>
</organism>
<dbReference type="PROSITE" id="PS50404">
    <property type="entry name" value="GST_NTER"/>
    <property type="match status" value="1"/>
</dbReference>
<reference evidence="1 2" key="1">
    <citation type="submission" date="2024-06" db="EMBL/GenBank/DDBJ databases">
        <authorList>
            <person name="Li F."/>
        </authorList>
    </citation>
    <scope>NUCLEOTIDE SEQUENCE [LARGE SCALE GENOMIC DNA]</scope>
    <source>
        <strain evidence="1 2">GXAS 311</strain>
    </source>
</reference>
<dbReference type="SUPFAM" id="SSF47616">
    <property type="entry name" value="GST C-terminal domain-like"/>
    <property type="match status" value="1"/>
</dbReference>
<evidence type="ECO:0000313" key="1">
    <source>
        <dbReference type="EMBL" id="MET1255824.1"/>
    </source>
</evidence>
<dbReference type="PANTHER" id="PTHR42673">
    <property type="entry name" value="MALEYLACETOACETATE ISOMERASE"/>
    <property type="match status" value="1"/>
</dbReference>